<dbReference type="RefSeq" id="WP_181641498.1">
    <property type="nucleotide sequence ID" value="NZ_CCXJ01000059.1"/>
</dbReference>
<sequence length="259" mass="26169">MRSVRRGPVLAATLLAAPLLAALTGCGGTGGSGTDDRTLVVLAAASLSESFGELAEVFEDANPGVDVRLSLDSSATLAQQAVEGAPADVLATADLRTMRTAADAGALAAEAEVFATNAMVLVTPADADIGITEFADIMGTTYVVCVESAPCGAISRELLDVNGIESDPASLEVDVKAVLTKVLLGEADAGMVYATDAAAAGDAVRTFEVPGAAGLLNDYPIAALAEAPEPDLARAWTDLVLSAEGQRVLARRGFGPARP</sequence>
<dbReference type="NCBIfam" id="TIGR01256">
    <property type="entry name" value="modA"/>
    <property type="match status" value="1"/>
</dbReference>
<dbReference type="SUPFAM" id="SSF53850">
    <property type="entry name" value="Periplasmic binding protein-like II"/>
    <property type="match status" value="1"/>
</dbReference>
<dbReference type="InterPro" id="IPR005950">
    <property type="entry name" value="ModA"/>
</dbReference>
<dbReference type="PANTHER" id="PTHR30632:SF0">
    <property type="entry name" value="SULFATE-BINDING PROTEIN"/>
    <property type="match status" value="1"/>
</dbReference>
<protein>
    <submittedName>
        <fullName evidence="5">Molybdate transport system substrate-binding protein</fullName>
    </submittedName>
</protein>
<feature type="chain" id="PRO_5046352461" evidence="4">
    <location>
        <begin position="22"/>
        <end position="259"/>
    </location>
</feature>
<evidence type="ECO:0000256" key="3">
    <source>
        <dbReference type="ARBA" id="ARBA00022729"/>
    </source>
</evidence>
<evidence type="ECO:0000256" key="1">
    <source>
        <dbReference type="ARBA" id="ARBA00009175"/>
    </source>
</evidence>
<evidence type="ECO:0000256" key="4">
    <source>
        <dbReference type="SAM" id="SignalP"/>
    </source>
</evidence>
<keyword evidence="3 4" id="KW-0732">Signal</keyword>
<dbReference type="Proteomes" id="UP001240447">
    <property type="component" value="Unassembled WGS sequence"/>
</dbReference>
<accession>A0ABT9NJI4</accession>
<dbReference type="PIRSF" id="PIRSF004846">
    <property type="entry name" value="ModA"/>
    <property type="match status" value="1"/>
</dbReference>
<organism evidence="5 6">
    <name type="scientific">Nocardioides massiliensis</name>
    <dbReference type="NCBI Taxonomy" id="1325935"/>
    <lineage>
        <taxon>Bacteria</taxon>
        <taxon>Bacillati</taxon>
        <taxon>Actinomycetota</taxon>
        <taxon>Actinomycetes</taxon>
        <taxon>Propionibacteriales</taxon>
        <taxon>Nocardioidaceae</taxon>
        <taxon>Nocardioides</taxon>
    </lineage>
</organism>
<dbReference type="InterPro" id="IPR050682">
    <property type="entry name" value="ModA/WtpA"/>
</dbReference>
<comment type="caution">
    <text evidence="5">The sequence shown here is derived from an EMBL/GenBank/DDBJ whole genome shotgun (WGS) entry which is preliminary data.</text>
</comment>
<keyword evidence="6" id="KW-1185">Reference proteome</keyword>
<dbReference type="PROSITE" id="PS51257">
    <property type="entry name" value="PROKAR_LIPOPROTEIN"/>
    <property type="match status" value="1"/>
</dbReference>
<evidence type="ECO:0000313" key="6">
    <source>
        <dbReference type="Proteomes" id="UP001240447"/>
    </source>
</evidence>
<feature type="signal peptide" evidence="4">
    <location>
        <begin position="1"/>
        <end position="21"/>
    </location>
</feature>
<comment type="similarity">
    <text evidence="1">Belongs to the bacterial solute-binding protein ModA family.</text>
</comment>
<reference evidence="5 6" key="1">
    <citation type="submission" date="2023-07" db="EMBL/GenBank/DDBJ databases">
        <title>Sequencing the genomes of 1000 actinobacteria strains.</title>
        <authorList>
            <person name="Klenk H.-P."/>
        </authorList>
    </citation>
    <scope>NUCLEOTIDE SEQUENCE [LARGE SCALE GENOMIC DNA]</scope>
    <source>
        <strain evidence="5 6">GD13</strain>
    </source>
</reference>
<evidence type="ECO:0000313" key="5">
    <source>
        <dbReference type="EMBL" id="MDP9820583.1"/>
    </source>
</evidence>
<dbReference type="Pfam" id="PF13531">
    <property type="entry name" value="SBP_bac_11"/>
    <property type="match status" value="1"/>
</dbReference>
<gene>
    <name evidence="5" type="ORF">J2S59_000392</name>
</gene>
<dbReference type="PANTHER" id="PTHR30632">
    <property type="entry name" value="MOLYBDATE-BINDING PERIPLASMIC PROTEIN"/>
    <property type="match status" value="1"/>
</dbReference>
<dbReference type="EMBL" id="JAUSQM010000001">
    <property type="protein sequence ID" value="MDP9820583.1"/>
    <property type="molecule type" value="Genomic_DNA"/>
</dbReference>
<dbReference type="Gene3D" id="3.40.190.10">
    <property type="entry name" value="Periplasmic binding protein-like II"/>
    <property type="match status" value="2"/>
</dbReference>
<evidence type="ECO:0000256" key="2">
    <source>
        <dbReference type="ARBA" id="ARBA00022723"/>
    </source>
</evidence>
<keyword evidence="2" id="KW-0479">Metal-binding</keyword>
<name>A0ABT9NJI4_9ACTN</name>
<proteinExistence type="inferred from homology"/>